<dbReference type="Pfam" id="PF02190">
    <property type="entry name" value="LON_substr_bdg"/>
    <property type="match status" value="1"/>
</dbReference>
<dbReference type="Gene3D" id="2.30.130.40">
    <property type="entry name" value="LON domain-like"/>
    <property type="match status" value="1"/>
</dbReference>
<dbReference type="InterPro" id="IPR015947">
    <property type="entry name" value="PUA-like_sf"/>
</dbReference>
<dbReference type="SUPFAM" id="SSF88697">
    <property type="entry name" value="PUA domain-like"/>
    <property type="match status" value="1"/>
</dbReference>
<dbReference type="InterPro" id="IPR003111">
    <property type="entry name" value="Lon_prtase_N"/>
</dbReference>
<dbReference type="SMART" id="SM00464">
    <property type="entry name" value="LON"/>
    <property type="match status" value="1"/>
</dbReference>
<dbReference type="PANTHER" id="PTHR46732:SF8">
    <property type="entry name" value="ATP-DEPENDENT PROTEASE LA (LON) DOMAIN PROTEIN"/>
    <property type="match status" value="1"/>
</dbReference>
<name>A0A4Q7NGE4_9ACTN</name>
<evidence type="ECO:0000313" key="2">
    <source>
        <dbReference type="EMBL" id="RZS82892.1"/>
    </source>
</evidence>
<evidence type="ECO:0000313" key="3">
    <source>
        <dbReference type="Proteomes" id="UP000293638"/>
    </source>
</evidence>
<sequence>MDPADEHDEQAEHVGHDEQLALFPLGVPLLPGAELGLRVFEPRYRRMLATLLARPPEQRLLGVVALRGAREVGDDVAEDASALHGVGTVARITTVSADDDGTLELTAVGERRFRLLGVGPGPGEPDGEGPRWALGRVQPLDEHTGGHADELAVSVAELLLRYVTSLPDPVAADLDLPDGGGQPDALSVSWSVARAMVLSAADRQALLEAPTTEARLQLGRRLLRRETVLMQALPSLPIARADALRDTASAN</sequence>
<evidence type="ECO:0000259" key="1">
    <source>
        <dbReference type="PROSITE" id="PS51787"/>
    </source>
</evidence>
<dbReference type="PANTHER" id="PTHR46732">
    <property type="entry name" value="ATP-DEPENDENT PROTEASE LA (LON) DOMAIN PROTEIN"/>
    <property type="match status" value="1"/>
</dbReference>
<reference evidence="2 3" key="1">
    <citation type="submission" date="2019-02" db="EMBL/GenBank/DDBJ databases">
        <title>Genomic Encyclopedia of Type Strains, Phase IV (KMG-IV): sequencing the most valuable type-strain genomes for metagenomic binning, comparative biology and taxonomic classification.</title>
        <authorList>
            <person name="Goeker M."/>
        </authorList>
    </citation>
    <scope>NUCLEOTIDE SEQUENCE [LARGE SCALE GENOMIC DNA]</scope>
    <source>
        <strain evidence="2 3">DSM 45622</strain>
    </source>
</reference>
<dbReference type="PROSITE" id="PS51787">
    <property type="entry name" value="LON_N"/>
    <property type="match status" value="1"/>
</dbReference>
<dbReference type="EMBL" id="SGXD01000004">
    <property type="protein sequence ID" value="RZS82892.1"/>
    <property type="molecule type" value="Genomic_DNA"/>
</dbReference>
<feature type="domain" description="Lon N-terminal" evidence="1">
    <location>
        <begin position="20"/>
        <end position="227"/>
    </location>
</feature>
<keyword evidence="3" id="KW-1185">Reference proteome</keyword>
<dbReference type="Proteomes" id="UP000293638">
    <property type="component" value="Unassembled WGS sequence"/>
</dbReference>
<gene>
    <name evidence="2" type="ORF">EV189_3289</name>
</gene>
<dbReference type="RefSeq" id="WP_165400342.1">
    <property type="nucleotide sequence ID" value="NZ_SGXD01000004.1"/>
</dbReference>
<organism evidence="2 3">
    <name type="scientific">Motilibacter rhizosphaerae</name>
    <dbReference type="NCBI Taxonomy" id="598652"/>
    <lineage>
        <taxon>Bacteria</taxon>
        <taxon>Bacillati</taxon>
        <taxon>Actinomycetota</taxon>
        <taxon>Actinomycetes</taxon>
        <taxon>Motilibacterales</taxon>
        <taxon>Motilibacteraceae</taxon>
        <taxon>Motilibacter</taxon>
    </lineage>
</organism>
<protein>
    <recommendedName>
        <fullName evidence="1">Lon N-terminal domain-containing protein</fullName>
    </recommendedName>
</protein>
<accession>A0A4Q7NGE4</accession>
<proteinExistence type="predicted"/>
<comment type="caution">
    <text evidence="2">The sequence shown here is derived from an EMBL/GenBank/DDBJ whole genome shotgun (WGS) entry which is preliminary data.</text>
</comment>
<dbReference type="AlphaFoldDB" id="A0A4Q7NGE4"/>
<dbReference type="InterPro" id="IPR046336">
    <property type="entry name" value="Lon_prtase_N_sf"/>
</dbReference>